<evidence type="ECO:0000256" key="1">
    <source>
        <dbReference type="ARBA" id="ARBA00004123"/>
    </source>
</evidence>
<keyword evidence="5" id="KW-0238">DNA-binding</keyword>
<dbReference type="SMART" id="SM00066">
    <property type="entry name" value="GAL4"/>
    <property type="match status" value="1"/>
</dbReference>
<dbReference type="PROSITE" id="PS00463">
    <property type="entry name" value="ZN2_CY6_FUNGAL_1"/>
    <property type="match status" value="1"/>
</dbReference>
<accession>A0A395IUV2</accession>
<keyword evidence="10" id="KW-1185">Reference proteome</keyword>
<dbReference type="InterPro" id="IPR052202">
    <property type="entry name" value="Yeast_MetPath_Reg"/>
</dbReference>
<dbReference type="AlphaFoldDB" id="A0A395IUV2"/>
<dbReference type="PANTHER" id="PTHR47782:SF2">
    <property type="entry name" value="TRANSCRIPTION FACTOR, PUTATIVE (AFU_ORTHOLOGUE AFUA_4G12570)-RELATED"/>
    <property type="match status" value="1"/>
</dbReference>
<evidence type="ECO:0000256" key="5">
    <source>
        <dbReference type="ARBA" id="ARBA00023125"/>
    </source>
</evidence>
<dbReference type="Gene3D" id="4.10.240.10">
    <property type="entry name" value="Zn(2)-C6 fungal-type DNA-binding domain"/>
    <property type="match status" value="1"/>
</dbReference>
<organism evidence="9 10">
    <name type="scientific">Monilinia fructigena</name>
    <dbReference type="NCBI Taxonomy" id="38457"/>
    <lineage>
        <taxon>Eukaryota</taxon>
        <taxon>Fungi</taxon>
        <taxon>Dikarya</taxon>
        <taxon>Ascomycota</taxon>
        <taxon>Pezizomycotina</taxon>
        <taxon>Leotiomycetes</taxon>
        <taxon>Helotiales</taxon>
        <taxon>Sclerotiniaceae</taxon>
        <taxon>Monilinia</taxon>
    </lineage>
</organism>
<evidence type="ECO:0000313" key="10">
    <source>
        <dbReference type="Proteomes" id="UP000249056"/>
    </source>
</evidence>
<evidence type="ECO:0000259" key="8">
    <source>
        <dbReference type="PROSITE" id="PS50048"/>
    </source>
</evidence>
<evidence type="ECO:0000256" key="2">
    <source>
        <dbReference type="ARBA" id="ARBA00022723"/>
    </source>
</evidence>
<keyword evidence="4" id="KW-0805">Transcription regulation</keyword>
<sequence>MRRVGQSAADTPLLRVSRPVSACSRCRAAKIKCDGKLPACTACERSGRVNECSSANDQFAKGKERSYVASLESRVEKLEKRLAYARLRKASVAMHDADAPTEFPDRKDSLATIRAAIHGKAARKREAADVNELVSDFGFLSVHATTRDFESSTTNMTFARLILSAANYEELPESESLQLPPRPVATTLVQYYLDNIFAL</sequence>
<dbReference type="SUPFAM" id="SSF57701">
    <property type="entry name" value="Zn2/Cys6 DNA-binding domain"/>
    <property type="match status" value="1"/>
</dbReference>
<dbReference type="Proteomes" id="UP000249056">
    <property type="component" value="Unassembled WGS sequence"/>
</dbReference>
<proteinExistence type="predicted"/>
<comment type="caution">
    <text evidence="9">The sequence shown here is derived from an EMBL/GenBank/DDBJ whole genome shotgun (WGS) entry which is preliminary data.</text>
</comment>
<keyword evidence="2" id="KW-0479">Metal-binding</keyword>
<evidence type="ECO:0000313" key="9">
    <source>
        <dbReference type="EMBL" id="RAL63806.1"/>
    </source>
</evidence>
<gene>
    <name evidence="9" type="ORF">DID88_003450</name>
</gene>
<keyword evidence="3" id="KW-0862">Zinc</keyword>
<dbReference type="GO" id="GO:0008270">
    <property type="term" value="F:zinc ion binding"/>
    <property type="evidence" value="ECO:0007669"/>
    <property type="project" value="InterPro"/>
</dbReference>
<dbReference type="GO" id="GO:0005634">
    <property type="term" value="C:nucleus"/>
    <property type="evidence" value="ECO:0007669"/>
    <property type="project" value="UniProtKB-SubCell"/>
</dbReference>
<feature type="domain" description="Zn(2)-C6 fungal-type" evidence="8">
    <location>
        <begin position="22"/>
        <end position="54"/>
    </location>
</feature>
<comment type="subcellular location">
    <subcellularLocation>
        <location evidence="1">Nucleus</location>
    </subcellularLocation>
</comment>
<dbReference type="InterPro" id="IPR036864">
    <property type="entry name" value="Zn2-C6_fun-type_DNA-bd_sf"/>
</dbReference>
<name>A0A395IUV2_9HELO</name>
<dbReference type="GO" id="GO:0043565">
    <property type="term" value="F:sequence-specific DNA binding"/>
    <property type="evidence" value="ECO:0007669"/>
    <property type="project" value="TreeGrafter"/>
</dbReference>
<dbReference type="GO" id="GO:0000981">
    <property type="term" value="F:DNA-binding transcription factor activity, RNA polymerase II-specific"/>
    <property type="evidence" value="ECO:0007669"/>
    <property type="project" value="InterPro"/>
</dbReference>
<dbReference type="GO" id="GO:0045944">
    <property type="term" value="P:positive regulation of transcription by RNA polymerase II"/>
    <property type="evidence" value="ECO:0007669"/>
    <property type="project" value="TreeGrafter"/>
</dbReference>
<protein>
    <recommendedName>
        <fullName evidence="8">Zn(2)-C6 fungal-type domain-containing protein</fullName>
    </recommendedName>
</protein>
<dbReference type="OrthoDB" id="5319458at2759"/>
<evidence type="ECO:0000256" key="7">
    <source>
        <dbReference type="ARBA" id="ARBA00023242"/>
    </source>
</evidence>
<dbReference type="PROSITE" id="PS50048">
    <property type="entry name" value="ZN2_CY6_FUNGAL_2"/>
    <property type="match status" value="1"/>
</dbReference>
<evidence type="ECO:0000256" key="6">
    <source>
        <dbReference type="ARBA" id="ARBA00023163"/>
    </source>
</evidence>
<reference evidence="9 10" key="1">
    <citation type="submission" date="2018-06" db="EMBL/GenBank/DDBJ databases">
        <title>Genome Sequence of the Brown Rot Fungal Pathogen Monilinia fructigena.</title>
        <authorList>
            <person name="Landi L."/>
            <person name="De Miccolis Angelini R.M."/>
            <person name="Pollastro S."/>
            <person name="Abate D."/>
            <person name="Faretra F."/>
            <person name="Romanazzi G."/>
        </authorList>
    </citation>
    <scope>NUCLEOTIDE SEQUENCE [LARGE SCALE GENOMIC DNA]</scope>
    <source>
        <strain evidence="9 10">Mfrg269</strain>
    </source>
</reference>
<dbReference type="EMBL" id="QKRW01000017">
    <property type="protein sequence ID" value="RAL63806.1"/>
    <property type="molecule type" value="Genomic_DNA"/>
</dbReference>
<dbReference type="CDD" id="cd00067">
    <property type="entry name" value="GAL4"/>
    <property type="match status" value="1"/>
</dbReference>
<keyword evidence="6" id="KW-0804">Transcription</keyword>
<dbReference type="InterPro" id="IPR001138">
    <property type="entry name" value="Zn2Cys6_DnaBD"/>
</dbReference>
<evidence type="ECO:0000256" key="3">
    <source>
        <dbReference type="ARBA" id="ARBA00022833"/>
    </source>
</evidence>
<dbReference type="PANTHER" id="PTHR47782">
    <property type="entry name" value="ZN(II)2CYS6 TRANSCRIPTION FACTOR (EUROFUNG)-RELATED"/>
    <property type="match status" value="1"/>
</dbReference>
<dbReference type="Pfam" id="PF00172">
    <property type="entry name" value="Zn_clus"/>
    <property type="match status" value="1"/>
</dbReference>
<keyword evidence="7" id="KW-0539">Nucleus</keyword>
<evidence type="ECO:0000256" key="4">
    <source>
        <dbReference type="ARBA" id="ARBA00023015"/>
    </source>
</evidence>